<evidence type="ECO:0000313" key="1">
    <source>
        <dbReference type="EMBL" id="KAI3819754.1"/>
    </source>
</evidence>
<dbReference type="Proteomes" id="UP001056120">
    <property type="component" value="Linkage Group LG04"/>
</dbReference>
<dbReference type="EMBL" id="CM042021">
    <property type="protein sequence ID" value="KAI3819754.1"/>
    <property type="molecule type" value="Genomic_DNA"/>
</dbReference>
<accession>A0ACB9JHT7</accession>
<reference evidence="1 2" key="2">
    <citation type="journal article" date="2022" name="Mol. Ecol. Resour.">
        <title>The genomes of chicory, endive, great burdock and yacon provide insights into Asteraceae paleo-polyploidization history and plant inulin production.</title>
        <authorList>
            <person name="Fan W."/>
            <person name="Wang S."/>
            <person name="Wang H."/>
            <person name="Wang A."/>
            <person name="Jiang F."/>
            <person name="Liu H."/>
            <person name="Zhao H."/>
            <person name="Xu D."/>
            <person name="Zhang Y."/>
        </authorList>
    </citation>
    <scope>NUCLEOTIDE SEQUENCE [LARGE SCALE GENOMIC DNA]</scope>
    <source>
        <strain evidence="2">cv. Yunnan</strain>
        <tissue evidence="1">Leaves</tissue>
    </source>
</reference>
<comment type="caution">
    <text evidence="1">The sequence shown here is derived from an EMBL/GenBank/DDBJ whole genome shotgun (WGS) entry which is preliminary data.</text>
</comment>
<proteinExistence type="predicted"/>
<evidence type="ECO:0000313" key="2">
    <source>
        <dbReference type="Proteomes" id="UP001056120"/>
    </source>
</evidence>
<protein>
    <submittedName>
        <fullName evidence="1">Uncharacterized protein</fullName>
    </submittedName>
</protein>
<reference evidence="2" key="1">
    <citation type="journal article" date="2022" name="Mol. Ecol. Resour.">
        <title>The genomes of chicory, endive, great burdock and yacon provide insights into Asteraceae palaeo-polyploidization history and plant inulin production.</title>
        <authorList>
            <person name="Fan W."/>
            <person name="Wang S."/>
            <person name="Wang H."/>
            <person name="Wang A."/>
            <person name="Jiang F."/>
            <person name="Liu H."/>
            <person name="Zhao H."/>
            <person name="Xu D."/>
            <person name="Zhang Y."/>
        </authorList>
    </citation>
    <scope>NUCLEOTIDE SEQUENCE [LARGE SCALE GENOMIC DNA]</scope>
    <source>
        <strain evidence="2">cv. Yunnan</strain>
    </source>
</reference>
<gene>
    <name evidence="1" type="ORF">L1987_13602</name>
</gene>
<organism evidence="1 2">
    <name type="scientific">Smallanthus sonchifolius</name>
    <dbReference type="NCBI Taxonomy" id="185202"/>
    <lineage>
        <taxon>Eukaryota</taxon>
        <taxon>Viridiplantae</taxon>
        <taxon>Streptophyta</taxon>
        <taxon>Embryophyta</taxon>
        <taxon>Tracheophyta</taxon>
        <taxon>Spermatophyta</taxon>
        <taxon>Magnoliopsida</taxon>
        <taxon>eudicotyledons</taxon>
        <taxon>Gunneridae</taxon>
        <taxon>Pentapetalae</taxon>
        <taxon>asterids</taxon>
        <taxon>campanulids</taxon>
        <taxon>Asterales</taxon>
        <taxon>Asteraceae</taxon>
        <taxon>Asteroideae</taxon>
        <taxon>Heliantheae alliance</taxon>
        <taxon>Millerieae</taxon>
        <taxon>Smallanthus</taxon>
    </lineage>
</organism>
<sequence length="314" mass="35046">MRLLSSPLTVPVYKLCLLPTPPLSSFTTTVVVRRHRFIPPAVAVHLLPIILSPSDSATVFFQNNPRRLSPPCSFTITVANGRSDEIIEVASEERERSLSCRYFGYSDSKDLVRWICNTRIGDCWLKANIARFTLEEGEIRPDKSSSSRQNVNNINMDQKKGEMPPTRNPTTFFNGSRSFTDTLTGKSGSVGCEKSIVIKSEVDAFRDWHGKALVARMIDLDALKSIHLILNDICPGMGKVQYLGGLSVLISFDDEKTALYVLEAAREVIGRFSKLDVWMGQSFGFERLAWLKLTGFPLQLISCEVIDMVGSSFV</sequence>
<keyword evidence="2" id="KW-1185">Reference proteome</keyword>
<name>A0ACB9JHT7_9ASTR</name>